<dbReference type="SUPFAM" id="SSF46565">
    <property type="entry name" value="Chaperone J-domain"/>
    <property type="match status" value="1"/>
</dbReference>
<dbReference type="Pfam" id="PF00226">
    <property type="entry name" value="DnaJ"/>
    <property type="match status" value="1"/>
</dbReference>
<reference evidence="5" key="1">
    <citation type="submission" date="2015-12" db="EMBL/GenBank/DDBJ databases">
        <title>FDA dAtabase for Regulatory Grade micrObial Sequences (FDA-ARGOS): Supporting development and validation of Infectious Disease Dx tests.</title>
        <authorList>
            <person name="Hoffmann M."/>
            <person name="Allard M."/>
            <person name="Evans P."/>
            <person name="Brown E."/>
            <person name="Tallon L.J."/>
            <person name="Sadzewicz L."/>
            <person name="Sengamalay N."/>
            <person name="Ott S."/>
            <person name="Godinez A."/>
            <person name="Nagaraj S."/>
            <person name="Vyas G."/>
            <person name="Aluvathingal J."/>
            <person name="Nadendla S."/>
            <person name="Geyer C."/>
            <person name="Sichtig H."/>
        </authorList>
    </citation>
    <scope>NUCLEOTIDE SEQUENCE [LARGE SCALE GENOMIC DNA]</scope>
    <source>
        <strain evidence="5">ATCC 33809</strain>
    </source>
</reference>
<organism evidence="4 6">
    <name type="scientific">Vibrio fluvialis</name>
    <dbReference type="NCBI Taxonomy" id="676"/>
    <lineage>
        <taxon>Bacteria</taxon>
        <taxon>Pseudomonadati</taxon>
        <taxon>Pseudomonadota</taxon>
        <taxon>Gammaproteobacteria</taxon>
        <taxon>Vibrionales</taxon>
        <taxon>Vibrionaceae</taxon>
        <taxon>Vibrio</taxon>
    </lineage>
</organism>
<gene>
    <name evidence="3" type="ORF">AL536_18270</name>
    <name evidence="4" type="ORF">NCTC11327_02415</name>
</gene>
<name>A0AAX2LU13_VIBFL</name>
<reference evidence="3" key="2">
    <citation type="submission" date="2018-01" db="EMBL/GenBank/DDBJ databases">
        <title>FDA dAtabase for Regulatory Grade micrObial Sequences (FDA-ARGOS): Supporting development and validation of Infectious Disease Dx tests.</title>
        <authorList>
            <person name="Hoffmann M."/>
            <person name="Allard M."/>
            <person name="Evans P."/>
            <person name="Brown E."/>
            <person name="Tallon L."/>
            <person name="Sadzewicz L."/>
            <person name="Sengamalay N."/>
            <person name="Ott S."/>
            <person name="Godinez A."/>
            <person name="Nagaraj S."/>
            <person name="Vyas G."/>
            <person name="Aluvathingal J."/>
            <person name="Nadendla S."/>
            <person name="Geyer C."/>
            <person name="Sichtig H."/>
        </authorList>
    </citation>
    <scope>NUCLEOTIDE SEQUENCE</scope>
    <source>
        <strain evidence="3">ATCC 33809</strain>
    </source>
</reference>
<evidence type="ECO:0000259" key="2">
    <source>
        <dbReference type="PROSITE" id="PS50076"/>
    </source>
</evidence>
<accession>A0AAX2LU13</accession>
<dbReference type="AlphaFoldDB" id="A0AAX2LU13"/>
<protein>
    <submittedName>
        <fullName evidence="4">Chaperone protein DnaJ</fullName>
    </submittedName>
</protein>
<evidence type="ECO:0000256" key="1">
    <source>
        <dbReference type="ARBA" id="ARBA00023186"/>
    </source>
</evidence>
<proteinExistence type="predicted"/>
<sequence length="137" mass="15620">MNTILIITTLSFAVLNALLFLKLKKEHAEHNSLSEKLSLVQSQLEELQAKGIADISLAEVDYFKSQKDKLMFLLLEVDGKRRNQLLGITPDMYDDSQAAKKWYKSLSVQVHPDKNPGYKDAAKAFDKLNELYNMMTL</sequence>
<evidence type="ECO:0000313" key="6">
    <source>
        <dbReference type="Proteomes" id="UP000254626"/>
    </source>
</evidence>
<evidence type="ECO:0000313" key="3">
    <source>
        <dbReference type="EMBL" id="AMF95359.1"/>
    </source>
</evidence>
<dbReference type="Proteomes" id="UP000057088">
    <property type="component" value="Chromosome 2"/>
</dbReference>
<evidence type="ECO:0000313" key="4">
    <source>
        <dbReference type="EMBL" id="SUP28269.1"/>
    </source>
</evidence>
<dbReference type="EMBL" id="CP014035">
    <property type="protein sequence ID" value="AMF95359.1"/>
    <property type="molecule type" value="Genomic_DNA"/>
</dbReference>
<dbReference type="PROSITE" id="PS50076">
    <property type="entry name" value="DNAJ_2"/>
    <property type="match status" value="1"/>
</dbReference>
<dbReference type="EMBL" id="UHIP01000001">
    <property type="protein sequence ID" value="SUP28269.1"/>
    <property type="molecule type" value="Genomic_DNA"/>
</dbReference>
<keyword evidence="1" id="KW-0143">Chaperone</keyword>
<feature type="domain" description="J" evidence="2">
    <location>
        <begin position="81"/>
        <end position="137"/>
    </location>
</feature>
<reference evidence="4 6" key="3">
    <citation type="submission" date="2018-06" db="EMBL/GenBank/DDBJ databases">
        <authorList>
            <consortium name="Pathogen Informatics"/>
            <person name="Doyle S."/>
        </authorList>
    </citation>
    <scope>NUCLEOTIDE SEQUENCE [LARGE SCALE GENOMIC DNA]</scope>
    <source>
        <strain evidence="4 6">NCTC11327</strain>
    </source>
</reference>
<dbReference type="InterPro" id="IPR001623">
    <property type="entry name" value="DnaJ_domain"/>
</dbReference>
<dbReference type="InterPro" id="IPR036869">
    <property type="entry name" value="J_dom_sf"/>
</dbReference>
<keyword evidence="5" id="KW-1185">Reference proteome</keyword>
<dbReference type="GeneID" id="29386398"/>
<dbReference type="Gene3D" id="1.10.287.110">
    <property type="entry name" value="DnaJ domain"/>
    <property type="match status" value="1"/>
</dbReference>
<evidence type="ECO:0000313" key="5">
    <source>
        <dbReference type="Proteomes" id="UP000057088"/>
    </source>
</evidence>
<dbReference type="RefSeq" id="WP_061056888.1">
    <property type="nucleotide sequence ID" value="NZ_CABLBX010000020.1"/>
</dbReference>
<dbReference type="Proteomes" id="UP000254626">
    <property type="component" value="Unassembled WGS sequence"/>
</dbReference>
<dbReference type="CDD" id="cd06257">
    <property type="entry name" value="DnaJ"/>
    <property type="match status" value="1"/>
</dbReference>
<dbReference type="KEGG" id="vfl:AL536_18270"/>